<evidence type="ECO:0000256" key="1">
    <source>
        <dbReference type="ARBA" id="ARBA00023450"/>
    </source>
</evidence>
<dbReference type="AlphaFoldDB" id="A0A919JUA6"/>
<dbReference type="Proteomes" id="UP000636960">
    <property type="component" value="Unassembled WGS sequence"/>
</dbReference>
<keyword evidence="3" id="KW-0378">Hydrolase</keyword>
<evidence type="ECO:0000259" key="2">
    <source>
        <dbReference type="SMART" id="SM00507"/>
    </source>
</evidence>
<proteinExistence type="inferred from homology"/>
<dbReference type="InterPro" id="IPR003615">
    <property type="entry name" value="HNH_nuc"/>
</dbReference>
<protein>
    <submittedName>
        <fullName evidence="3">HNH endonuclease</fullName>
    </submittedName>
</protein>
<dbReference type="Pfam" id="PF01844">
    <property type="entry name" value="HNH"/>
    <property type="match status" value="1"/>
</dbReference>
<dbReference type="GO" id="GO:0004519">
    <property type="term" value="F:endonuclease activity"/>
    <property type="evidence" value="ECO:0007669"/>
    <property type="project" value="UniProtKB-KW"/>
</dbReference>
<dbReference type="CDD" id="cd00085">
    <property type="entry name" value="HNHc"/>
    <property type="match status" value="1"/>
</dbReference>
<dbReference type="SMART" id="SM00507">
    <property type="entry name" value="HNHc"/>
    <property type="match status" value="1"/>
</dbReference>
<dbReference type="EMBL" id="BOMV01000007">
    <property type="protein sequence ID" value="GIE93409.1"/>
    <property type="molecule type" value="Genomic_DNA"/>
</dbReference>
<keyword evidence="4" id="KW-1185">Reference proteome</keyword>
<sequence length="428" mass="45755">MLGDVQRLRADTAQVAGSAMWSLSDDELIPCLREAYLLVQVALLIVVRLVQVACGRGVPGTQGHRTAAGWLRSQLLIDHGPARELADRATALVNRPNVEQALLDGALDLRQAGAVADALEAIPGDLAVVGEDGEPVPDGALIADQAEAFLIEKAAHFPAEQLRRLGERILTHVAPEIAERVEAAALRRQEARAHAKRGFTLTRPYEGVVRVSGSFTVEDAETVTAAIEPLCAPLPEDDRLPAQRRADALVDVCRLAMKGGDLPDSGGEPAQVMVTIPFDPIAGLLGAGITDGGDRISAATARRLACNARIVPVVLGGKSQILDVGRACRLATAPIRRALAVRDGGCAFPGCDRPPRWCDAHHLHPWSAGGVTSLDNLVLVCRHHHRALHEPALGWAARLGADRLPEFIPPVWVDPAQAPRHNLYHPRK</sequence>
<evidence type="ECO:0000313" key="4">
    <source>
        <dbReference type="Proteomes" id="UP000636960"/>
    </source>
</evidence>
<dbReference type="InterPro" id="IPR003870">
    <property type="entry name" value="DUF222"/>
</dbReference>
<feature type="domain" description="HNH nuclease" evidence="2">
    <location>
        <begin position="334"/>
        <end position="386"/>
    </location>
</feature>
<keyword evidence="3" id="KW-0255">Endonuclease</keyword>
<dbReference type="InterPro" id="IPR002711">
    <property type="entry name" value="HNH"/>
</dbReference>
<dbReference type="Pfam" id="PF02720">
    <property type="entry name" value="DUF222"/>
    <property type="match status" value="1"/>
</dbReference>
<dbReference type="RefSeq" id="WP_239162469.1">
    <property type="nucleotide sequence ID" value="NZ_BOMV01000007.1"/>
</dbReference>
<evidence type="ECO:0000313" key="3">
    <source>
        <dbReference type="EMBL" id="GIE93409.1"/>
    </source>
</evidence>
<dbReference type="GO" id="GO:0003676">
    <property type="term" value="F:nucleic acid binding"/>
    <property type="evidence" value="ECO:0007669"/>
    <property type="project" value="InterPro"/>
</dbReference>
<name>A0A919JUA6_9ACTN</name>
<comment type="similarity">
    <text evidence="1">Belongs to the Rv1128c/1148c/1588c/1702c/1945/3466 family.</text>
</comment>
<reference evidence="3" key="1">
    <citation type="submission" date="2021-01" db="EMBL/GenBank/DDBJ databases">
        <title>Whole genome shotgun sequence of Actinoplanes rishiriensis NBRC 108556.</title>
        <authorList>
            <person name="Komaki H."/>
            <person name="Tamura T."/>
        </authorList>
    </citation>
    <scope>NUCLEOTIDE SEQUENCE</scope>
    <source>
        <strain evidence="3">NBRC 108556</strain>
    </source>
</reference>
<comment type="caution">
    <text evidence="3">The sequence shown here is derived from an EMBL/GenBank/DDBJ whole genome shotgun (WGS) entry which is preliminary data.</text>
</comment>
<accession>A0A919JUA6</accession>
<dbReference type="GO" id="GO:0008270">
    <property type="term" value="F:zinc ion binding"/>
    <property type="evidence" value="ECO:0007669"/>
    <property type="project" value="InterPro"/>
</dbReference>
<keyword evidence="3" id="KW-0540">Nuclease</keyword>
<gene>
    <name evidence="3" type="ORF">Ari01nite_08740</name>
</gene>
<organism evidence="3 4">
    <name type="scientific">Paractinoplanes rishiriensis</name>
    <dbReference type="NCBI Taxonomy" id="1050105"/>
    <lineage>
        <taxon>Bacteria</taxon>
        <taxon>Bacillati</taxon>
        <taxon>Actinomycetota</taxon>
        <taxon>Actinomycetes</taxon>
        <taxon>Micromonosporales</taxon>
        <taxon>Micromonosporaceae</taxon>
        <taxon>Paractinoplanes</taxon>
    </lineage>
</organism>
<dbReference type="Gene3D" id="1.10.30.50">
    <property type="match status" value="1"/>
</dbReference>